<gene>
    <name evidence="2" type="ORF">BO94DRAFT_109210</name>
</gene>
<keyword evidence="1" id="KW-0472">Membrane</keyword>
<proteinExistence type="predicted"/>
<keyword evidence="1" id="KW-1133">Transmembrane helix</keyword>
<keyword evidence="1" id="KW-0812">Transmembrane</keyword>
<sequence>MFASASRRFFLFFSSLPARGFLLFFFLSFFLPPSHHHLSLSSFTFPSSYLLPIPVFEGCVTSFIVFFRFIRFICVCLTPLFPFPRPKNKFSLISSCLPTAAAAATSAIRIGKLSFDSPGTGRMKCLLSNPPCRCTTRTMTVFTSRVLQSRLRSRDAVSLERTPDFCLIITL</sequence>
<keyword evidence="3" id="KW-1185">Reference proteome</keyword>
<comment type="caution">
    <text evidence="2">The sequence shown here is derived from an EMBL/GenBank/DDBJ whole genome shotgun (WGS) entry which is preliminary data.</text>
</comment>
<dbReference type="AlphaFoldDB" id="A0A317WHV7"/>
<dbReference type="GeneID" id="37107635"/>
<accession>A0A317WHV7</accession>
<dbReference type="RefSeq" id="XP_025466573.1">
    <property type="nucleotide sequence ID" value="XM_025605492.1"/>
</dbReference>
<evidence type="ECO:0008006" key="4">
    <source>
        <dbReference type="Google" id="ProtNLM"/>
    </source>
</evidence>
<dbReference type="EMBL" id="MSFK01000017">
    <property type="protein sequence ID" value="PWY84648.1"/>
    <property type="molecule type" value="Genomic_DNA"/>
</dbReference>
<dbReference type="Proteomes" id="UP000246702">
    <property type="component" value="Unassembled WGS sequence"/>
</dbReference>
<evidence type="ECO:0000313" key="3">
    <source>
        <dbReference type="Proteomes" id="UP000246702"/>
    </source>
</evidence>
<evidence type="ECO:0000256" key="1">
    <source>
        <dbReference type="SAM" id="Phobius"/>
    </source>
</evidence>
<evidence type="ECO:0000313" key="2">
    <source>
        <dbReference type="EMBL" id="PWY84648.1"/>
    </source>
</evidence>
<feature type="transmembrane region" description="Helical" evidence="1">
    <location>
        <begin position="51"/>
        <end position="81"/>
    </location>
</feature>
<organism evidence="2 3">
    <name type="scientific">Aspergillus sclerotioniger CBS 115572</name>
    <dbReference type="NCBI Taxonomy" id="1450535"/>
    <lineage>
        <taxon>Eukaryota</taxon>
        <taxon>Fungi</taxon>
        <taxon>Dikarya</taxon>
        <taxon>Ascomycota</taxon>
        <taxon>Pezizomycotina</taxon>
        <taxon>Eurotiomycetes</taxon>
        <taxon>Eurotiomycetidae</taxon>
        <taxon>Eurotiales</taxon>
        <taxon>Aspergillaceae</taxon>
        <taxon>Aspergillus</taxon>
        <taxon>Aspergillus subgen. Circumdati</taxon>
    </lineage>
</organism>
<reference evidence="2 3" key="1">
    <citation type="submission" date="2016-12" db="EMBL/GenBank/DDBJ databases">
        <title>The genomes of Aspergillus section Nigri reveals drivers in fungal speciation.</title>
        <authorList>
            <consortium name="DOE Joint Genome Institute"/>
            <person name="Vesth T.C."/>
            <person name="Nybo J."/>
            <person name="Theobald S."/>
            <person name="Brandl J."/>
            <person name="Frisvad J.C."/>
            <person name="Nielsen K.F."/>
            <person name="Lyhne E.K."/>
            <person name="Kogle M.E."/>
            <person name="Kuo A."/>
            <person name="Riley R."/>
            <person name="Clum A."/>
            <person name="Nolan M."/>
            <person name="Lipzen A."/>
            <person name="Salamov A."/>
            <person name="Henrissat B."/>
            <person name="Wiebenga A."/>
            <person name="De Vries R.P."/>
            <person name="Grigoriev I.V."/>
            <person name="Mortensen U.H."/>
            <person name="Andersen M.R."/>
            <person name="Baker S.E."/>
        </authorList>
    </citation>
    <scope>NUCLEOTIDE SEQUENCE [LARGE SCALE GENOMIC DNA]</scope>
    <source>
        <strain evidence="2 3">CBS 115572</strain>
    </source>
</reference>
<feature type="transmembrane region" description="Helical" evidence="1">
    <location>
        <begin position="9"/>
        <end position="31"/>
    </location>
</feature>
<protein>
    <recommendedName>
        <fullName evidence="4">Transmembrane protein</fullName>
    </recommendedName>
</protein>
<name>A0A317WHV7_9EURO</name>